<keyword evidence="5" id="KW-1015">Disulfide bond</keyword>
<feature type="disulfide bond" evidence="5">
    <location>
        <begin position="176"/>
        <end position="181"/>
    </location>
</feature>
<evidence type="ECO:0000256" key="1">
    <source>
        <dbReference type="ARBA" id="ARBA00022801"/>
    </source>
</evidence>
<feature type="binding site" evidence="4">
    <location>
        <position position="419"/>
    </location>
    <ligand>
        <name>Zn(2+)</name>
        <dbReference type="ChEBI" id="CHEBI:29105"/>
        <label>2</label>
    </ligand>
</feature>
<dbReference type="PANTHER" id="PTHR10340:SF34">
    <property type="entry name" value="SPHINGOMYELIN PHOSPHODIESTERASE"/>
    <property type="match status" value="1"/>
</dbReference>
<keyword evidence="1 3" id="KW-0378">Hydrolase</keyword>
<dbReference type="GO" id="GO:0016020">
    <property type="term" value="C:membrane"/>
    <property type="evidence" value="ECO:0007669"/>
    <property type="project" value="GOC"/>
</dbReference>
<organism evidence="8 9">
    <name type="scientific">Thermothielavioides terrestris</name>
    <dbReference type="NCBI Taxonomy" id="2587410"/>
    <lineage>
        <taxon>Eukaryota</taxon>
        <taxon>Fungi</taxon>
        <taxon>Dikarya</taxon>
        <taxon>Ascomycota</taxon>
        <taxon>Pezizomycotina</taxon>
        <taxon>Sordariomycetes</taxon>
        <taxon>Sordariomycetidae</taxon>
        <taxon>Sordariales</taxon>
        <taxon>Chaetomiaceae</taxon>
        <taxon>Thermothielavioides</taxon>
    </lineage>
</organism>
<comment type="cofactor">
    <cofactor evidence="4">
        <name>Zn(2+)</name>
        <dbReference type="ChEBI" id="CHEBI:29105"/>
    </cofactor>
    <text evidence="4">Binds 2 Zn(2+) ions per subunit.</text>
</comment>
<keyword evidence="3" id="KW-0326">Glycosidase</keyword>
<dbReference type="Pfam" id="PF00149">
    <property type="entry name" value="Metallophos"/>
    <property type="match status" value="1"/>
</dbReference>
<feature type="disulfide bond" evidence="5">
    <location>
        <begin position="48"/>
        <end position="124"/>
    </location>
</feature>
<gene>
    <name evidence="8" type="ORF">TT172_LOCUS8229</name>
</gene>
<sequence>MRVIRSLLLLLGCSSAATAVLQDKLQPRSTLDTIEQELEAELLGVVDCAGCHAALGLLKLLAVFGDSAFSDVLADLCTLSKAEDADVCKGILEREGPIIAQRVRALDLDSDSSQLFCTTFLGVCSYPDIRPFPVKLSQKPANVVRPAVSGQTPIKVVHYSDIHVDPFYEAGSNYNCTKPICCRPYADSDAPGKTSFPAGPNGEHTCDAPISLEESMYAAIRSVAPDAAFALFTGDIVDHAIWNTTQAQNVLDINDAYSRMAASGLPLVFGTAGNHESNPTNAYETAAQGSQAQWVYDALNANWAKWFGSGTDNAVEKMGAYNAAYTSPAGGKLRVINLNTNLYYIDNFYLYEEPMELDPSGQWAWLVAQLDAAEKAGDRVYIIGHMPMGVSDAFREASNFFDQIVNRYQDTIAAMFFGHTHADHFQLSYSDYSAQSFTNAVAMSYIVPSLTPTSGMPAFRIYTVDPVTFAVLDAETYIADTSDPSFQTASPVWKKYYSAKAAYGPLVQPPVAADDAAAELSPAFWHNVTAALAADQAAFDAYYARKSRGWAVSACTGDCVTNEICALRAARSQDNCAVLQPGLHFAKRAAEAEAVGANGMKRHRDECGVPVAREALAALATKDGLGLLRRRVQEGLRAGRL</sequence>
<reference evidence="8 9" key="1">
    <citation type="submission" date="2018-04" db="EMBL/GenBank/DDBJ databases">
        <authorList>
            <person name="Huttner S."/>
            <person name="Dainat J."/>
        </authorList>
    </citation>
    <scope>NUCLEOTIDE SEQUENCE [LARGE SCALE GENOMIC DNA]</scope>
</reference>
<keyword evidence="4" id="KW-0862">Zinc</keyword>
<keyword evidence="4" id="KW-0479">Metal-binding</keyword>
<dbReference type="InterPro" id="IPR029052">
    <property type="entry name" value="Metallo-depent_PP-like"/>
</dbReference>
<feature type="binding site" evidence="4">
    <location>
        <position position="235"/>
    </location>
    <ligand>
        <name>Zn(2+)</name>
        <dbReference type="ChEBI" id="CHEBI:29105"/>
        <label>2</label>
    </ligand>
</feature>
<comment type="function">
    <text evidence="3">Converts sphingomyelin to ceramide.</text>
</comment>
<dbReference type="Proteomes" id="UP000289323">
    <property type="component" value="Unassembled WGS sequence"/>
</dbReference>
<keyword evidence="2" id="KW-0325">Glycoprotein</keyword>
<evidence type="ECO:0000256" key="2">
    <source>
        <dbReference type="ARBA" id="ARBA00023180"/>
    </source>
</evidence>
<keyword evidence="6" id="KW-0732">Signal</keyword>
<evidence type="ECO:0000313" key="9">
    <source>
        <dbReference type="Proteomes" id="UP000289323"/>
    </source>
</evidence>
<dbReference type="AlphaFoldDB" id="A0A446BTW8"/>
<evidence type="ECO:0000256" key="5">
    <source>
        <dbReference type="PIRSR" id="PIRSR000948-2"/>
    </source>
</evidence>
<feature type="binding site" evidence="4">
    <location>
        <position position="161"/>
    </location>
    <ligand>
        <name>Zn(2+)</name>
        <dbReference type="ChEBI" id="CHEBI:29105"/>
        <label>1</label>
    </ligand>
</feature>
<feature type="binding site" evidence="4">
    <location>
        <position position="385"/>
    </location>
    <ligand>
        <name>Zn(2+)</name>
        <dbReference type="ChEBI" id="CHEBI:29105"/>
        <label>2</label>
    </ligand>
</feature>
<feature type="binding site" evidence="4">
    <location>
        <position position="235"/>
    </location>
    <ligand>
        <name>Zn(2+)</name>
        <dbReference type="ChEBI" id="CHEBI:29105"/>
        <label>1</label>
    </ligand>
</feature>
<dbReference type="SUPFAM" id="SSF56300">
    <property type="entry name" value="Metallo-dependent phosphatases"/>
    <property type="match status" value="1"/>
</dbReference>
<evidence type="ECO:0000259" key="7">
    <source>
        <dbReference type="Pfam" id="PF00149"/>
    </source>
</evidence>
<accession>A0A446BTW8</accession>
<dbReference type="EMBL" id="OUUZ01000015">
    <property type="protein sequence ID" value="SPQ25810.1"/>
    <property type="molecule type" value="Genomic_DNA"/>
</dbReference>
<dbReference type="GO" id="GO:0016798">
    <property type="term" value="F:hydrolase activity, acting on glycosyl bonds"/>
    <property type="evidence" value="ECO:0007669"/>
    <property type="project" value="UniProtKB-KW"/>
</dbReference>
<feature type="binding site" evidence="4">
    <location>
        <position position="421"/>
    </location>
    <ligand>
        <name>Zn(2+)</name>
        <dbReference type="ChEBI" id="CHEBI:29105"/>
        <label>1</label>
    </ligand>
</feature>
<feature type="binding site" evidence="4">
    <location>
        <position position="163"/>
    </location>
    <ligand>
        <name>Zn(2+)</name>
        <dbReference type="ChEBI" id="CHEBI:29105"/>
        <label>1</label>
    </ligand>
</feature>
<dbReference type="CDD" id="cd00842">
    <property type="entry name" value="MPP_ASMase"/>
    <property type="match status" value="1"/>
</dbReference>
<evidence type="ECO:0000256" key="6">
    <source>
        <dbReference type="SAM" id="SignalP"/>
    </source>
</evidence>
<feature type="binding site" evidence="4">
    <location>
        <position position="274"/>
    </location>
    <ligand>
        <name>Zn(2+)</name>
        <dbReference type="ChEBI" id="CHEBI:29105"/>
        <label>2</label>
    </ligand>
</feature>
<dbReference type="PANTHER" id="PTHR10340">
    <property type="entry name" value="SPHINGOMYELIN PHOSPHODIESTERASE"/>
    <property type="match status" value="1"/>
</dbReference>
<feature type="chain" id="PRO_5019533952" description="Sphingomyelin phosphodiesterase" evidence="6">
    <location>
        <begin position="20"/>
        <end position="641"/>
    </location>
</feature>
<dbReference type="PIRSF" id="PIRSF000948">
    <property type="entry name" value="Sphingomy_PDE"/>
    <property type="match status" value="1"/>
</dbReference>
<proteinExistence type="inferred from homology"/>
<dbReference type="Gene3D" id="3.60.21.10">
    <property type="match status" value="1"/>
</dbReference>
<dbReference type="GO" id="GO:0006685">
    <property type="term" value="P:sphingomyelin catabolic process"/>
    <property type="evidence" value="ECO:0007669"/>
    <property type="project" value="UniProtKB-UniRule"/>
</dbReference>
<dbReference type="InterPro" id="IPR004843">
    <property type="entry name" value="Calcineurin-like_PHP"/>
</dbReference>
<feature type="signal peptide" evidence="6">
    <location>
        <begin position="1"/>
        <end position="19"/>
    </location>
</feature>
<dbReference type="InterPro" id="IPR011160">
    <property type="entry name" value="Sphingomy_PDE"/>
</dbReference>
<feature type="disulfide bond" evidence="5">
    <location>
        <begin position="182"/>
        <end position="206"/>
    </location>
</feature>
<dbReference type="GO" id="GO:0004767">
    <property type="term" value="F:sphingomyelin phosphodiesterase activity"/>
    <property type="evidence" value="ECO:0007669"/>
    <property type="project" value="UniProtKB-UniRule"/>
</dbReference>
<feature type="domain" description="Calcineurin-like phosphoesterase" evidence="7">
    <location>
        <begin position="154"/>
        <end position="422"/>
    </location>
</feature>
<comment type="similarity">
    <text evidence="3">Belongs to the acid sphingomyelinase family.</text>
</comment>
<dbReference type="GO" id="GO:0046872">
    <property type="term" value="F:metal ion binding"/>
    <property type="evidence" value="ECO:0007669"/>
    <property type="project" value="UniProtKB-KW"/>
</dbReference>
<evidence type="ECO:0000256" key="4">
    <source>
        <dbReference type="PIRSR" id="PIRSR000948-1"/>
    </source>
</evidence>
<feature type="disulfide bond" evidence="5">
    <location>
        <begin position="555"/>
        <end position="559"/>
    </location>
</feature>
<name>A0A446BTW8_9PEZI</name>
<protein>
    <recommendedName>
        <fullName evidence="3">Sphingomyelin phosphodiesterase</fullName>
    </recommendedName>
</protein>
<feature type="disulfide bond" evidence="5">
    <location>
        <begin position="77"/>
        <end position="88"/>
    </location>
</feature>
<evidence type="ECO:0000256" key="3">
    <source>
        <dbReference type="PIRNR" id="PIRNR000948"/>
    </source>
</evidence>
<evidence type="ECO:0000313" key="8">
    <source>
        <dbReference type="EMBL" id="SPQ25810.1"/>
    </source>
</evidence>
<dbReference type="InterPro" id="IPR041805">
    <property type="entry name" value="ASMase/PPN1_MPP"/>
</dbReference>